<feature type="domain" description="Glycosyl-hydrolase family 116 N-terminal" evidence="2">
    <location>
        <begin position="13"/>
        <end position="356"/>
    </location>
</feature>
<reference evidence="3 4" key="1">
    <citation type="submission" date="2017-07" db="EMBL/GenBank/DDBJ databases">
        <title>Amycolatopsis antarcticus sp. nov., isolated from the surface of an Antarcticus brown macroalga.</title>
        <authorList>
            <person name="Wang J."/>
            <person name="Leiva S."/>
            <person name="Huang J."/>
            <person name="Huang Y."/>
        </authorList>
    </citation>
    <scope>NUCLEOTIDE SEQUENCE [LARGE SCALE GENOMIC DNA]</scope>
    <source>
        <strain evidence="3 4">AU-G6</strain>
    </source>
</reference>
<accession>A0A263DAD9</accession>
<dbReference type="InterPro" id="IPR052566">
    <property type="entry name" value="Non-lysos_glucosylceramidase"/>
</dbReference>
<protein>
    <recommendedName>
        <fullName evidence="5">Glycosyl-hydrolase family 116 catalytic region domain-containing protein</fullName>
    </recommendedName>
</protein>
<dbReference type="InParanoid" id="A0A263DAD9"/>
<dbReference type="InterPro" id="IPR024462">
    <property type="entry name" value="GH116_N"/>
</dbReference>
<dbReference type="GO" id="GO:0005975">
    <property type="term" value="P:carbohydrate metabolic process"/>
    <property type="evidence" value="ECO:0007669"/>
    <property type="project" value="InterPro"/>
</dbReference>
<evidence type="ECO:0000259" key="2">
    <source>
        <dbReference type="Pfam" id="PF12215"/>
    </source>
</evidence>
<dbReference type="GO" id="GO:0008422">
    <property type="term" value="F:beta-glucosidase activity"/>
    <property type="evidence" value="ECO:0007669"/>
    <property type="project" value="TreeGrafter"/>
</dbReference>
<dbReference type="PANTHER" id="PTHR12654:SF4">
    <property type="entry name" value="PB1 DOMAIN-CONTAINING PROTEIN"/>
    <property type="match status" value="1"/>
</dbReference>
<dbReference type="AlphaFoldDB" id="A0A263DAD9"/>
<dbReference type="InterPro" id="IPR008928">
    <property type="entry name" value="6-hairpin_glycosidase_sf"/>
</dbReference>
<evidence type="ECO:0000259" key="1">
    <source>
        <dbReference type="Pfam" id="PF04685"/>
    </source>
</evidence>
<evidence type="ECO:0000313" key="3">
    <source>
        <dbReference type="EMBL" id="OZM74345.1"/>
    </source>
</evidence>
<sequence>MVSFSGDARRAAAVPLGGIGTGTVALRADGSLDQWQLANVINHVAPAPSTFLGLRVATLGSGRPADHASRVLRAHPPAAPATPPQDSTDWRVPDRPAIDWPLLADSRAEVDYPFVRVEFDDDTLPVRVATEAWTPFVPGDLDASSLPLIEHRVDIENTGPAPLFGFAVYHGQNTVGWDGASPVDGVWHGRYGGNVNRLVRNGNTTAVVMDNPGLRDDDPFAGEQVVATDAPCWPLVRCDGPAATAAAVAGLALIDCAGSGDWSDARLRANTARLAPPVHTPHGPSPAGRTWDTALCAAWHLAPGERTTVRFVHAWRFPNRYLDFLQQYVDAGPGGRRLWVGNHYATRFGTAMDVVRHFRENETDLRAASRSWADGVAGTELAEAELTEPVRHQLTLQSSSVRNPVLFRTADGRCYGHEGGNGASNEYWSGHVGGSCPLNCNHVWNYAQTMSRLFGEFERSMRDTEWAAQDETGSIPHRIVLPAWLPQYRGGPIGGPKTPALDGMLGAVLKTYREARQGGGAELLSARWPEMLRVIDHVEHGWHTRGDGILRGPQPTTYDYPLTGPNMIIGSLWLATLATMYEVADVLGEPGRRFAELRATAARNYHELLWNGEYYVQTEPAGTDDYGLGCHADQLIGQWWAHQLELGHLLDPEHVRGTLRAILLYNDRERVPVPDLGARAFADGADGGLVNCSWPHGGRPDKPVHYCDESWVGTEYQVAAHCLMEGMGKEAAGVLRAVHRRKDGTRRNPFNEIECGDHYVRGQAGWSVLEAATGFRYDAVRGRLTVDRDSGTFPFVAGGAWGRISAAGGRVRIAVVRGTLDVASVRIAGTEHALSAPVPAGESVDVGAG</sequence>
<name>A0A263DAD9_9PSEU</name>
<dbReference type="Pfam" id="PF12215">
    <property type="entry name" value="Glyco_hydr_116N"/>
    <property type="match status" value="1"/>
</dbReference>
<dbReference type="InterPro" id="IPR012341">
    <property type="entry name" value="6hp_glycosidase-like_sf"/>
</dbReference>
<evidence type="ECO:0008006" key="5">
    <source>
        <dbReference type="Google" id="ProtNLM"/>
    </source>
</evidence>
<keyword evidence="4" id="KW-1185">Reference proteome</keyword>
<dbReference type="EMBL" id="NKYE01000002">
    <property type="protein sequence ID" value="OZM74345.1"/>
    <property type="molecule type" value="Genomic_DNA"/>
</dbReference>
<dbReference type="RefSeq" id="WP_094861242.1">
    <property type="nucleotide sequence ID" value="NZ_NKYE01000002.1"/>
</dbReference>
<feature type="domain" description="Glycosyl-hydrolase family 116 catalytic region" evidence="1">
    <location>
        <begin position="461"/>
        <end position="767"/>
    </location>
</feature>
<dbReference type="SUPFAM" id="SSF48208">
    <property type="entry name" value="Six-hairpin glycosidases"/>
    <property type="match status" value="1"/>
</dbReference>
<dbReference type="PANTHER" id="PTHR12654">
    <property type="entry name" value="BILE ACID BETA-GLUCOSIDASE-RELATED"/>
    <property type="match status" value="1"/>
</dbReference>
<gene>
    <name evidence="3" type="ORF">CFN78_04215</name>
</gene>
<dbReference type="Gene3D" id="1.50.10.10">
    <property type="match status" value="1"/>
</dbReference>
<dbReference type="InterPro" id="IPR006775">
    <property type="entry name" value="GH116_catalytic"/>
</dbReference>
<dbReference type="Proteomes" id="UP000242444">
    <property type="component" value="Unassembled WGS sequence"/>
</dbReference>
<evidence type="ECO:0000313" key="4">
    <source>
        <dbReference type="Proteomes" id="UP000242444"/>
    </source>
</evidence>
<comment type="caution">
    <text evidence="3">The sequence shown here is derived from an EMBL/GenBank/DDBJ whole genome shotgun (WGS) entry which is preliminary data.</text>
</comment>
<dbReference type="OrthoDB" id="9807660at2"/>
<proteinExistence type="predicted"/>
<organism evidence="3 4">
    <name type="scientific">Amycolatopsis antarctica</name>
    <dbReference type="NCBI Taxonomy" id="1854586"/>
    <lineage>
        <taxon>Bacteria</taxon>
        <taxon>Bacillati</taxon>
        <taxon>Actinomycetota</taxon>
        <taxon>Actinomycetes</taxon>
        <taxon>Pseudonocardiales</taxon>
        <taxon>Pseudonocardiaceae</taxon>
        <taxon>Amycolatopsis</taxon>
    </lineage>
</organism>
<dbReference type="Pfam" id="PF04685">
    <property type="entry name" value="DUF608"/>
    <property type="match status" value="1"/>
</dbReference>